<reference evidence="5 6" key="1">
    <citation type="submission" date="2024-09" db="EMBL/GenBank/DDBJ databases">
        <authorList>
            <person name="Sun Q."/>
            <person name="Mori K."/>
        </authorList>
    </citation>
    <scope>NUCLEOTIDE SEQUENCE [LARGE SCALE GENOMIC DNA]</scope>
    <source>
        <strain evidence="5 6">JCM 3331</strain>
    </source>
</reference>
<comment type="caution">
    <text evidence="5">The sequence shown here is derived from an EMBL/GenBank/DDBJ whole genome shotgun (WGS) entry which is preliminary data.</text>
</comment>
<feature type="chain" id="PRO_5045336567" evidence="3">
    <location>
        <begin position="31"/>
        <end position="620"/>
    </location>
</feature>
<name>A0ABV5R9L2_9ACTN</name>
<dbReference type="SMART" id="SM00939">
    <property type="entry name" value="PepX_C"/>
    <property type="match status" value="1"/>
</dbReference>
<dbReference type="Pfam" id="PF08530">
    <property type="entry name" value="PepX_C"/>
    <property type="match status" value="1"/>
</dbReference>
<dbReference type="Pfam" id="PF02129">
    <property type="entry name" value="Peptidase_S15"/>
    <property type="match status" value="1"/>
</dbReference>
<dbReference type="NCBIfam" id="TIGR00976">
    <property type="entry name" value="CocE_NonD"/>
    <property type="match status" value="1"/>
</dbReference>
<dbReference type="GO" id="GO:0016787">
    <property type="term" value="F:hydrolase activity"/>
    <property type="evidence" value="ECO:0007669"/>
    <property type="project" value="UniProtKB-KW"/>
</dbReference>
<evidence type="ECO:0000256" key="2">
    <source>
        <dbReference type="SAM" id="MobiDB-lite"/>
    </source>
</evidence>
<protein>
    <submittedName>
        <fullName evidence="5">CocE/NonD family hydrolase</fullName>
    </submittedName>
</protein>
<dbReference type="RefSeq" id="WP_345517050.1">
    <property type="nucleotide sequence ID" value="NZ_BAAAXD010000042.1"/>
</dbReference>
<evidence type="ECO:0000256" key="1">
    <source>
        <dbReference type="ARBA" id="ARBA00022801"/>
    </source>
</evidence>
<feature type="compositionally biased region" description="Basic and acidic residues" evidence="2">
    <location>
        <begin position="265"/>
        <end position="275"/>
    </location>
</feature>
<dbReference type="Gene3D" id="3.40.50.1820">
    <property type="entry name" value="alpha/beta hydrolase"/>
    <property type="match status" value="2"/>
</dbReference>
<dbReference type="InterPro" id="IPR000383">
    <property type="entry name" value="Xaa-Pro-like_dom"/>
</dbReference>
<gene>
    <name evidence="5" type="ORF">ACFFTL_16050</name>
</gene>
<feature type="region of interest" description="Disordered" evidence="2">
    <location>
        <begin position="265"/>
        <end position="289"/>
    </location>
</feature>
<dbReference type="InterPro" id="IPR013736">
    <property type="entry name" value="Xaa-Pro_dipept_C"/>
</dbReference>
<dbReference type="InterPro" id="IPR005674">
    <property type="entry name" value="CocE/Ser_esterase"/>
</dbReference>
<accession>A0ABV5R9L2</accession>
<feature type="compositionally biased region" description="Polar residues" evidence="2">
    <location>
        <begin position="278"/>
        <end position="287"/>
    </location>
</feature>
<evidence type="ECO:0000256" key="3">
    <source>
        <dbReference type="SAM" id="SignalP"/>
    </source>
</evidence>
<dbReference type="InterPro" id="IPR029058">
    <property type="entry name" value="AB_hydrolase_fold"/>
</dbReference>
<keyword evidence="3" id="KW-0732">Signal</keyword>
<feature type="signal peptide" evidence="3">
    <location>
        <begin position="1"/>
        <end position="30"/>
    </location>
</feature>
<dbReference type="EMBL" id="JBHMCG010000074">
    <property type="protein sequence ID" value="MFB9573781.1"/>
    <property type="molecule type" value="Genomic_DNA"/>
</dbReference>
<dbReference type="SUPFAM" id="SSF53474">
    <property type="entry name" value="alpha/beta-Hydrolases"/>
    <property type="match status" value="1"/>
</dbReference>
<sequence length="620" mass="67122">MRGRRAAAWAASAVITTFALTGTLAGSAAAAPGTTSGSATAAQARSEVVATATAPVTHEENDRVPEGSLWTQHYFPSSDGSGVELHADVLRPADLPADAKTPVILSVGPYFSHAGETSPAGWDRVGPSARFQDFIDGARLMERGYTFVMVDLRGFGGSTGCLDFLGPGEQADIKAAVEWAASQPWSTGKVGMYGKSYDANTGLAANTLKLKPLRAIVSQEPTWNRYNYLYSNGVPRSNVTSTPRGYYSIATMAPLADDGDHYKANAGYEKNHPECESDNLTNTQNPDPKSPFWRARDFASRAAGSQTPLFVTSGFIEDNTKPEEMQKYLANHQGPQRGWIGQWEHVRGNETNARGQLKMGRAGWFDEVMRFYDQYLRGIEPSVTDPAFSLEDSLGHWRAQPTWPVTNDSYKVRLAPGQYVDDGGKAQKAALSMTAPESQGWDIEYAPEVGSLTTDQTSAISADAPANSYWTWSTPAAEQVRITGSPEITLKTRGQGNVWARLWDVAPDGKATMFNENVALLESSGSTSFALKATDWTFEQGHRLGVQIGTITSNGWRSVPSGEVITVSDARLALEVQDPRFDSPTQGDRSPYLDTYVRANTTTLNNVGTPTFPLSISKNG</sequence>
<evidence type="ECO:0000313" key="5">
    <source>
        <dbReference type="EMBL" id="MFB9573781.1"/>
    </source>
</evidence>
<feature type="domain" description="Xaa-Pro dipeptidyl-peptidase C-terminal" evidence="4">
    <location>
        <begin position="369"/>
        <end position="577"/>
    </location>
</feature>
<proteinExistence type="predicted"/>
<dbReference type="InterPro" id="IPR008979">
    <property type="entry name" value="Galactose-bd-like_sf"/>
</dbReference>
<keyword evidence="1 5" id="KW-0378">Hydrolase</keyword>
<dbReference type="SUPFAM" id="SSF49785">
    <property type="entry name" value="Galactose-binding domain-like"/>
    <property type="match status" value="1"/>
</dbReference>
<evidence type="ECO:0000259" key="4">
    <source>
        <dbReference type="SMART" id="SM00939"/>
    </source>
</evidence>
<keyword evidence="6" id="KW-1185">Reference proteome</keyword>
<evidence type="ECO:0000313" key="6">
    <source>
        <dbReference type="Proteomes" id="UP001589710"/>
    </source>
</evidence>
<dbReference type="Proteomes" id="UP001589710">
    <property type="component" value="Unassembled WGS sequence"/>
</dbReference>
<organism evidence="5 6">
    <name type="scientific">Streptomyces yanii</name>
    <dbReference type="NCBI Taxonomy" id="78510"/>
    <lineage>
        <taxon>Bacteria</taxon>
        <taxon>Bacillati</taxon>
        <taxon>Actinomycetota</taxon>
        <taxon>Actinomycetes</taxon>
        <taxon>Kitasatosporales</taxon>
        <taxon>Streptomycetaceae</taxon>
        <taxon>Streptomyces</taxon>
    </lineage>
</organism>